<dbReference type="STRING" id="947166.A0A1D1UVP3"/>
<organism evidence="7 8">
    <name type="scientific">Ramazzottius varieornatus</name>
    <name type="common">Water bear</name>
    <name type="synonym">Tardigrade</name>
    <dbReference type="NCBI Taxonomy" id="947166"/>
    <lineage>
        <taxon>Eukaryota</taxon>
        <taxon>Metazoa</taxon>
        <taxon>Ecdysozoa</taxon>
        <taxon>Tardigrada</taxon>
        <taxon>Eutardigrada</taxon>
        <taxon>Parachela</taxon>
        <taxon>Hypsibioidea</taxon>
        <taxon>Ramazzottiidae</taxon>
        <taxon>Ramazzottius</taxon>
    </lineage>
</organism>
<protein>
    <recommendedName>
        <fullName evidence="6">RDD domain-containing protein</fullName>
    </recommendedName>
</protein>
<dbReference type="AlphaFoldDB" id="A0A1D1UVP3"/>
<dbReference type="Pfam" id="PF06271">
    <property type="entry name" value="RDD"/>
    <property type="match status" value="1"/>
</dbReference>
<dbReference type="PANTHER" id="PTHR13659:SF5">
    <property type="entry name" value="PROTEIN FAM8A1"/>
    <property type="match status" value="1"/>
</dbReference>
<dbReference type="GO" id="GO:0016020">
    <property type="term" value="C:membrane"/>
    <property type="evidence" value="ECO:0007669"/>
    <property type="project" value="UniProtKB-SubCell"/>
</dbReference>
<keyword evidence="4" id="KW-0472">Membrane</keyword>
<accession>A0A1D1UVP3</accession>
<evidence type="ECO:0000313" key="8">
    <source>
        <dbReference type="Proteomes" id="UP000186922"/>
    </source>
</evidence>
<keyword evidence="3" id="KW-1133">Transmembrane helix</keyword>
<gene>
    <name evidence="7" type="primary">RvY_02676-1</name>
    <name evidence="7" type="synonym">RvY_02676.1</name>
    <name evidence="7" type="ORF">RvY_02676</name>
</gene>
<evidence type="ECO:0000256" key="4">
    <source>
        <dbReference type="ARBA" id="ARBA00023136"/>
    </source>
</evidence>
<comment type="caution">
    <text evidence="7">The sequence shown here is derived from an EMBL/GenBank/DDBJ whole genome shotgun (WGS) entry which is preliminary data.</text>
</comment>
<name>A0A1D1UVP3_RAMVA</name>
<proteinExistence type="predicted"/>
<keyword evidence="2" id="KW-0812">Transmembrane</keyword>
<dbReference type="InterPro" id="IPR039871">
    <property type="entry name" value="FAM8A1"/>
</dbReference>
<feature type="compositionally biased region" description="Low complexity" evidence="5">
    <location>
        <begin position="1"/>
        <end position="20"/>
    </location>
</feature>
<evidence type="ECO:0000313" key="7">
    <source>
        <dbReference type="EMBL" id="GAU90228.1"/>
    </source>
</evidence>
<evidence type="ECO:0000256" key="3">
    <source>
        <dbReference type="ARBA" id="ARBA00022989"/>
    </source>
</evidence>
<evidence type="ECO:0000256" key="5">
    <source>
        <dbReference type="SAM" id="MobiDB-lite"/>
    </source>
</evidence>
<dbReference type="EMBL" id="BDGG01000001">
    <property type="protein sequence ID" value="GAU90228.1"/>
    <property type="molecule type" value="Genomic_DNA"/>
</dbReference>
<dbReference type="Proteomes" id="UP000186922">
    <property type="component" value="Unassembled WGS sequence"/>
</dbReference>
<dbReference type="InterPro" id="IPR010432">
    <property type="entry name" value="RDD"/>
</dbReference>
<reference evidence="7 8" key="1">
    <citation type="journal article" date="2016" name="Nat. Commun.">
        <title>Extremotolerant tardigrade genome and improved radiotolerance of human cultured cells by tardigrade-unique protein.</title>
        <authorList>
            <person name="Hashimoto T."/>
            <person name="Horikawa D.D."/>
            <person name="Saito Y."/>
            <person name="Kuwahara H."/>
            <person name="Kozuka-Hata H."/>
            <person name="Shin-I T."/>
            <person name="Minakuchi Y."/>
            <person name="Ohishi K."/>
            <person name="Motoyama A."/>
            <person name="Aizu T."/>
            <person name="Enomoto A."/>
            <person name="Kondo K."/>
            <person name="Tanaka S."/>
            <person name="Hara Y."/>
            <person name="Koshikawa S."/>
            <person name="Sagara H."/>
            <person name="Miura T."/>
            <person name="Yokobori S."/>
            <person name="Miyagawa K."/>
            <person name="Suzuki Y."/>
            <person name="Kubo T."/>
            <person name="Oyama M."/>
            <person name="Kohara Y."/>
            <person name="Fujiyama A."/>
            <person name="Arakawa K."/>
            <person name="Katayama T."/>
            <person name="Toyoda A."/>
            <person name="Kunieda T."/>
        </authorList>
    </citation>
    <scope>NUCLEOTIDE SEQUENCE [LARGE SCALE GENOMIC DNA]</scope>
    <source>
        <strain evidence="7 8">YOKOZUNA-1</strain>
    </source>
</reference>
<comment type="subcellular location">
    <subcellularLocation>
        <location evidence="1">Membrane</location>
        <topology evidence="1">Multi-pass membrane protein</topology>
    </subcellularLocation>
</comment>
<evidence type="ECO:0000256" key="1">
    <source>
        <dbReference type="ARBA" id="ARBA00004141"/>
    </source>
</evidence>
<keyword evidence="8" id="KW-1185">Reference proteome</keyword>
<feature type="region of interest" description="Disordered" evidence="5">
    <location>
        <begin position="1"/>
        <end position="43"/>
    </location>
</feature>
<dbReference type="OrthoDB" id="10061042at2759"/>
<evidence type="ECO:0000259" key="6">
    <source>
        <dbReference type="Pfam" id="PF06271"/>
    </source>
</evidence>
<evidence type="ECO:0000256" key="2">
    <source>
        <dbReference type="ARBA" id="ARBA00022692"/>
    </source>
</evidence>
<feature type="domain" description="RDD" evidence="6">
    <location>
        <begin position="164"/>
        <end position="268"/>
    </location>
</feature>
<dbReference type="PANTHER" id="PTHR13659">
    <property type="entry name" value="AUTOSOMAL HIGHLY CONSERVED PROTEIN"/>
    <property type="match status" value="1"/>
</dbReference>
<sequence length="343" mass="39050">MVDYQAAQPAADQNNPQQPDGLRQRSSTSGDDSIAEHPVPPSTAVNLTPSEAYFQSLHQWIWAYQWHKMCWDQQQRDMQARMLWQQWANQNFQAVHGTQAVVGPMRVAGHAHVPNVVGGNIPVVAGFQAHQNDPPAGPGHPQIIVNAVGPNNQIDPSWRGFKNPKIWKRVIAEMIDILLLLAIKLFFTNTIFDAFFFLDWKEFEDVFDLEANLTYDTAKKLLLDLALMELAHRFMACLYETVMTVWGFEYGGATFGKRLMGLRIVQCHEYIVLDSMVLIKPAATPTYSQAICRSFLKNYSWAFFVPLSLSAVFNRENRAAYDTYNRLMVVEVADPIVRIRMDI</sequence>